<dbReference type="EMBL" id="AMQN01039829">
    <property type="status" value="NOT_ANNOTATED_CDS"/>
    <property type="molecule type" value="Genomic_DNA"/>
</dbReference>
<protein>
    <submittedName>
        <fullName evidence="2 3">Uncharacterized protein</fullName>
    </submittedName>
</protein>
<gene>
    <name evidence="2" type="ORF">CAPTEDRAFT_222643</name>
</gene>
<evidence type="ECO:0000313" key="4">
    <source>
        <dbReference type="Proteomes" id="UP000014760"/>
    </source>
</evidence>
<organism evidence="2">
    <name type="scientific">Capitella teleta</name>
    <name type="common">Polychaete worm</name>
    <dbReference type="NCBI Taxonomy" id="283909"/>
    <lineage>
        <taxon>Eukaryota</taxon>
        <taxon>Metazoa</taxon>
        <taxon>Spiralia</taxon>
        <taxon>Lophotrochozoa</taxon>
        <taxon>Annelida</taxon>
        <taxon>Polychaeta</taxon>
        <taxon>Sedentaria</taxon>
        <taxon>Scolecida</taxon>
        <taxon>Capitellidae</taxon>
        <taxon>Capitella</taxon>
    </lineage>
</organism>
<dbReference type="AlphaFoldDB" id="R7V100"/>
<name>R7V100_CAPTE</name>
<dbReference type="EnsemblMetazoa" id="CapteT222643">
    <property type="protein sequence ID" value="CapteP222643"/>
    <property type="gene ID" value="CapteG222643"/>
</dbReference>
<keyword evidence="4" id="KW-1185">Reference proteome</keyword>
<reference evidence="2 4" key="2">
    <citation type="journal article" date="2013" name="Nature">
        <title>Insights into bilaterian evolution from three spiralian genomes.</title>
        <authorList>
            <person name="Simakov O."/>
            <person name="Marletaz F."/>
            <person name="Cho S.J."/>
            <person name="Edsinger-Gonzales E."/>
            <person name="Havlak P."/>
            <person name="Hellsten U."/>
            <person name="Kuo D.H."/>
            <person name="Larsson T."/>
            <person name="Lv J."/>
            <person name="Arendt D."/>
            <person name="Savage R."/>
            <person name="Osoegawa K."/>
            <person name="de Jong P."/>
            <person name="Grimwood J."/>
            <person name="Chapman J.A."/>
            <person name="Shapiro H."/>
            <person name="Aerts A."/>
            <person name="Otillar R.P."/>
            <person name="Terry A.Y."/>
            <person name="Boore J.L."/>
            <person name="Grigoriev I.V."/>
            <person name="Lindberg D.R."/>
            <person name="Seaver E.C."/>
            <person name="Weisblat D.A."/>
            <person name="Putnam N.H."/>
            <person name="Rokhsar D.S."/>
        </authorList>
    </citation>
    <scope>NUCLEOTIDE SEQUENCE</scope>
    <source>
        <strain evidence="2 4">I ESC-2004</strain>
    </source>
</reference>
<evidence type="ECO:0000313" key="2">
    <source>
        <dbReference type="EMBL" id="ELU12528.1"/>
    </source>
</evidence>
<dbReference type="EMBL" id="KB295876">
    <property type="protein sequence ID" value="ELU12528.1"/>
    <property type="molecule type" value="Genomic_DNA"/>
</dbReference>
<feature type="compositionally biased region" description="Basic residues" evidence="1">
    <location>
        <begin position="75"/>
        <end position="89"/>
    </location>
</feature>
<sequence length="239" mass="26249">MVLAQSEQEKTEDIITSLSKKYSSVEAKQRPSVTRNRKIKAKILPESPVESGASIYDFEVGADEVRLKLELSPSPKKRKVKPIRRKKKSSKENQTPVNKKSSRSKKTSPATSIGDSGVFMTPPSLLISDINTVTSTPSALPEFTPVTSEDFTGFDSQTEDLLSPVQKISDSDDGRLVTSQITLYDDGSESESVVTSPVKMKILDISKTYESGSSDKKKKGTKKKALPKKFQKSISKAED</sequence>
<dbReference type="HOGENOM" id="CLU_1103676_0_0_1"/>
<reference evidence="3" key="3">
    <citation type="submission" date="2015-06" db="UniProtKB">
        <authorList>
            <consortium name="EnsemblMetazoa"/>
        </authorList>
    </citation>
    <scope>IDENTIFICATION</scope>
</reference>
<evidence type="ECO:0000313" key="3">
    <source>
        <dbReference type="EnsemblMetazoa" id="CapteP222643"/>
    </source>
</evidence>
<feature type="compositionally biased region" description="Basic residues" evidence="1">
    <location>
        <begin position="216"/>
        <end position="231"/>
    </location>
</feature>
<proteinExistence type="predicted"/>
<feature type="region of interest" description="Disordered" evidence="1">
    <location>
        <begin position="209"/>
        <end position="239"/>
    </location>
</feature>
<accession>R7V100</accession>
<dbReference type="Proteomes" id="UP000014760">
    <property type="component" value="Unassembled WGS sequence"/>
</dbReference>
<feature type="region of interest" description="Disordered" evidence="1">
    <location>
        <begin position="69"/>
        <end position="119"/>
    </location>
</feature>
<evidence type="ECO:0000256" key="1">
    <source>
        <dbReference type="SAM" id="MobiDB-lite"/>
    </source>
</evidence>
<reference evidence="4" key="1">
    <citation type="submission" date="2012-12" db="EMBL/GenBank/DDBJ databases">
        <authorList>
            <person name="Hellsten U."/>
            <person name="Grimwood J."/>
            <person name="Chapman J.A."/>
            <person name="Shapiro H."/>
            <person name="Aerts A."/>
            <person name="Otillar R.P."/>
            <person name="Terry A.Y."/>
            <person name="Boore J.L."/>
            <person name="Simakov O."/>
            <person name="Marletaz F."/>
            <person name="Cho S.-J."/>
            <person name="Edsinger-Gonzales E."/>
            <person name="Havlak P."/>
            <person name="Kuo D.-H."/>
            <person name="Larsson T."/>
            <person name="Lv J."/>
            <person name="Arendt D."/>
            <person name="Savage R."/>
            <person name="Osoegawa K."/>
            <person name="de Jong P."/>
            <person name="Lindberg D.R."/>
            <person name="Seaver E.C."/>
            <person name="Weisblat D.A."/>
            <person name="Putnam N.H."/>
            <person name="Grigoriev I.V."/>
            <person name="Rokhsar D.S."/>
        </authorList>
    </citation>
    <scope>NUCLEOTIDE SEQUENCE</scope>
    <source>
        <strain evidence="4">I ESC-2004</strain>
    </source>
</reference>